<reference evidence="3 4" key="1">
    <citation type="journal article" date="2018" name="Environ. Microbiol.">
        <title>Novel energy conservation strategies and behaviour of Pelotomaculum schinkii driving syntrophic propionate catabolism.</title>
        <authorList>
            <person name="Hidalgo-Ahumada C.A.P."/>
            <person name="Nobu M.K."/>
            <person name="Narihiro T."/>
            <person name="Tamaki H."/>
            <person name="Liu W.T."/>
            <person name="Kamagata Y."/>
            <person name="Stams A.J.M."/>
            <person name="Imachi H."/>
            <person name="Sousa D.Z."/>
        </authorList>
    </citation>
    <scope>NUCLEOTIDE SEQUENCE [LARGE SCALE GENOMIC DNA]</scope>
    <source>
        <strain evidence="3 4">MGP</strain>
    </source>
</reference>
<dbReference type="InterPro" id="IPR014729">
    <property type="entry name" value="Rossmann-like_a/b/a_fold"/>
</dbReference>
<dbReference type="Gene3D" id="3.40.50.620">
    <property type="entry name" value="HUPs"/>
    <property type="match status" value="1"/>
</dbReference>
<evidence type="ECO:0000313" key="4">
    <source>
        <dbReference type="Proteomes" id="UP000297597"/>
    </source>
</evidence>
<comment type="similarity">
    <text evidence="1">Belongs to the universal stress protein A family.</text>
</comment>
<evidence type="ECO:0000256" key="1">
    <source>
        <dbReference type="ARBA" id="ARBA00008791"/>
    </source>
</evidence>
<dbReference type="Proteomes" id="UP000297597">
    <property type="component" value="Unassembled WGS sequence"/>
</dbReference>
<keyword evidence="4" id="KW-1185">Reference proteome</keyword>
<dbReference type="Pfam" id="PF00582">
    <property type="entry name" value="Usp"/>
    <property type="match status" value="1"/>
</dbReference>
<dbReference type="PANTHER" id="PTHR46268:SF6">
    <property type="entry name" value="UNIVERSAL STRESS PROTEIN UP12"/>
    <property type="match status" value="1"/>
</dbReference>
<dbReference type="AlphaFoldDB" id="A0A4Y7RUR4"/>
<organism evidence="3 4">
    <name type="scientific">Pelotomaculum propionicicum</name>
    <dbReference type="NCBI Taxonomy" id="258475"/>
    <lineage>
        <taxon>Bacteria</taxon>
        <taxon>Bacillati</taxon>
        <taxon>Bacillota</taxon>
        <taxon>Clostridia</taxon>
        <taxon>Eubacteriales</taxon>
        <taxon>Desulfotomaculaceae</taxon>
        <taxon>Pelotomaculum</taxon>
    </lineage>
</organism>
<dbReference type="PANTHER" id="PTHR46268">
    <property type="entry name" value="STRESS RESPONSE PROTEIN NHAX"/>
    <property type="match status" value="1"/>
</dbReference>
<feature type="domain" description="UspA" evidence="2">
    <location>
        <begin position="1"/>
        <end position="135"/>
    </location>
</feature>
<dbReference type="CDD" id="cd00293">
    <property type="entry name" value="USP-like"/>
    <property type="match status" value="1"/>
</dbReference>
<dbReference type="InterPro" id="IPR006016">
    <property type="entry name" value="UspA"/>
</dbReference>
<dbReference type="OrthoDB" id="9794782at2"/>
<protein>
    <submittedName>
        <fullName evidence="3">Putative universal stress protein</fullName>
    </submittedName>
</protein>
<accession>A0A4Y7RUR4</accession>
<proteinExistence type="inferred from homology"/>
<gene>
    <name evidence="3" type="ORF">Pmgp_00827</name>
</gene>
<dbReference type="InterPro" id="IPR006015">
    <property type="entry name" value="Universal_stress_UspA"/>
</dbReference>
<dbReference type="EMBL" id="QFFZ01000006">
    <property type="protein sequence ID" value="TEB12496.1"/>
    <property type="molecule type" value="Genomic_DNA"/>
</dbReference>
<evidence type="ECO:0000313" key="3">
    <source>
        <dbReference type="EMBL" id="TEB12496.1"/>
    </source>
</evidence>
<dbReference type="SUPFAM" id="SSF52402">
    <property type="entry name" value="Adenine nucleotide alpha hydrolases-like"/>
    <property type="match status" value="1"/>
</dbReference>
<name>A0A4Y7RUR4_9FIRM</name>
<evidence type="ECO:0000259" key="2">
    <source>
        <dbReference type="Pfam" id="PF00582"/>
    </source>
</evidence>
<dbReference type="PRINTS" id="PR01438">
    <property type="entry name" value="UNVRSLSTRESS"/>
</dbReference>
<sequence length="135" mass="14467">MYKNILIPIDGSEKALQAARHGANLASRIGARVTLFNVTPVMPADVRGMVLNKINAQGRETLEKVAAELTSYNVQVETEMIMGHPAEAICKKAKTGRYDLIIMGSRGLSGVKGYLMGSVSIAVTTHASCPVLIVR</sequence>
<comment type="caution">
    <text evidence="3">The sequence shown here is derived from an EMBL/GenBank/DDBJ whole genome shotgun (WGS) entry which is preliminary data.</text>
</comment>